<dbReference type="AlphaFoldDB" id="X1IVG0"/>
<dbReference type="EMBL" id="BARU01032626">
    <property type="protein sequence ID" value="GAH73260.1"/>
    <property type="molecule type" value="Genomic_DNA"/>
</dbReference>
<comment type="caution">
    <text evidence="2">The sequence shown here is derived from an EMBL/GenBank/DDBJ whole genome shotgun (WGS) entry which is preliminary data.</text>
</comment>
<evidence type="ECO:0000313" key="2">
    <source>
        <dbReference type="EMBL" id="GAH73260.1"/>
    </source>
</evidence>
<gene>
    <name evidence="2" type="ORF">S03H2_51432</name>
</gene>
<proteinExistence type="predicted"/>
<feature type="transmembrane region" description="Helical" evidence="1">
    <location>
        <begin position="102"/>
        <end position="121"/>
    </location>
</feature>
<organism evidence="2">
    <name type="scientific">marine sediment metagenome</name>
    <dbReference type="NCBI Taxonomy" id="412755"/>
    <lineage>
        <taxon>unclassified sequences</taxon>
        <taxon>metagenomes</taxon>
        <taxon>ecological metagenomes</taxon>
    </lineage>
</organism>
<protein>
    <submittedName>
        <fullName evidence="2">Uncharacterized protein</fullName>
    </submittedName>
</protein>
<keyword evidence="1" id="KW-0812">Transmembrane</keyword>
<feature type="transmembrane region" description="Helical" evidence="1">
    <location>
        <begin position="20"/>
        <end position="39"/>
    </location>
</feature>
<keyword evidence="1" id="KW-1133">Transmembrane helix</keyword>
<evidence type="ECO:0000256" key="1">
    <source>
        <dbReference type="SAM" id="Phobius"/>
    </source>
</evidence>
<feature type="transmembrane region" description="Helical" evidence="1">
    <location>
        <begin position="51"/>
        <end position="71"/>
    </location>
</feature>
<keyword evidence="1" id="KW-0472">Membrane</keyword>
<accession>X1IVG0</accession>
<reference evidence="2" key="1">
    <citation type="journal article" date="2014" name="Front. Microbiol.">
        <title>High frequency of phylogenetically diverse reductive dehalogenase-homologous genes in deep subseafloor sedimentary metagenomes.</title>
        <authorList>
            <person name="Kawai M."/>
            <person name="Futagami T."/>
            <person name="Toyoda A."/>
            <person name="Takaki Y."/>
            <person name="Nishi S."/>
            <person name="Hori S."/>
            <person name="Arai W."/>
            <person name="Tsubouchi T."/>
            <person name="Morono Y."/>
            <person name="Uchiyama I."/>
            <person name="Ito T."/>
            <person name="Fujiyama A."/>
            <person name="Inagaki F."/>
            <person name="Takami H."/>
        </authorList>
    </citation>
    <scope>NUCLEOTIDE SEQUENCE</scope>
    <source>
        <strain evidence="2">Expedition CK06-06</strain>
    </source>
</reference>
<feature type="non-terminal residue" evidence="2">
    <location>
        <position position="1"/>
    </location>
</feature>
<name>X1IVG0_9ZZZZ</name>
<sequence>IVAVLLVVHQYAPYADRYEWLRRVGMALLGGAVGILGGRSARKVQRPLRGALLRVTLLGVVLVGSGVTVGVTRRLYFALARLFTNYWAPGGFWPQPSWVNPASVALGSLLLIAGAVGLFVLRRKQKRQATEQ</sequence>